<reference evidence="10" key="2">
    <citation type="submission" date="2010-05" db="EMBL/GenBank/DDBJ databases">
        <title>The Genome Sequence of Magnaporthe poae strain ATCC 64411.</title>
        <authorList>
            <consortium name="The Broad Institute Genome Sequencing Platform"/>
            <consortium name="Broad Institute Genome Sequencing Center for Infectious Disease"/>
            <person name="Ma L.-J."/>
            <person name="Dead R."/>
            <person name="Young S."/>
            <person name="Zeng Q."/>
            <person name="Koehrsen M."/>
            <person name="Alvarado L."/>
            <person name="Berlin A."/>
            <person name="Chapman S.B."/>
            <person name="Chen Z."/>
            <person name="Freedman E."/>
            <person name="Gellesch M."/>
            <person name="Goldberg J."/>
            <person name="Griggs A."/>
            <person name="Gujja S."/>
            <person name="Heilman E.R."/>
            <person name="Heiman D."/>
            <person name="Hepburn T."/>
            <person name="Howarth C."/>
            <person name="Jen D."/>
            <person name="Larson L."/>
            <person name="Mehta T."/>
            <person name="Neiman D."/>
            <person name="Pearson M."/>
            <person name="Roberts A."/>
            <person name="Saif S."/>
            <person name="Shea T."/>
            <person name="Shenoy N."/>
            <person name="Sisk P."/>
            <person name="Stolte C."/>
            <person name="Sykes S."/>
            <person name="Walk T."/>
            <person name="White J."/>
            <person name="Yandava C."/>
            <person name="Haas B."/>
            <person name="Nusbaum C."/>
            <person name="Birren B."/>
        </authorList>
    </citation>
    <scope>NUCLEOTIDE SEQUENCE</scope>
    <source>
        <strain evidence="10">ATCC 64411</strain>
    </source>
</reference>
<keyword evidence="4" id="KW-0805">Transcription regulation</keyword>
<comment type="similarity">
    <text evidence="2">Belongs to the mitochondrion-specific ribosomal protein mL67 family.</text>
</comment>
<evidence type="ECO:0000256" key="4">
    <source>
        <dbReference type="ARBA" id="ARBA00023015"/>
    </source>
</evidence>
<evidence type="ECO:0000256" key="3">
    <source>
        <dbReference type="ARBA" id="ARBA00022980"/>
    </source>
</evidence>
<dbReference type="OMA" id="KIQWANI"/>
<feature type="compositionally biased region" description="Acidic residues" evidence="9">
    <location>
        <begin position="335"/>
        <end position="355"/>
    </location>
</feature>
<evidence type="ECO:0000313" key="10">
    <source>
        <dbReference type="EMBL" id="KLU84259.1"/>
    </source>
</evidence>
<evidence type="ECO:0000256" key="8">
    <source>
        <dbReference type="ARBA" id="ARBA00035185"/>
    </source>
</evidence>
<feature type="region of interest" description="Disordered" evidence="9">
    <location>
        <begin position="335"/>
        <end position="389"/>
    </location>
</feature>
<dbReference type="InterPro" id="IPR024629">
    <property type="entry name" value="Ribosomal_mL67"/>
</dbReference>
<evidence type="ECO:0000313" key="12">
    <source>
        <dbReference type="Proteomes" id="UP000011715"/>
    </source>
</evidence>
<dbReference type="STRING" id="644358.A0A0C4DTN3"/>
<evidence type="ECO:0000256" key="7">
    <source>
        <dbReference type="ARBA" id="ARBA00023274"/>
    </source>
</evidence>
<reference evidence="12" key="1">
    <citation type="submission" date="2010-05" db="EMBL/GenBank/DDBJ databases">
        <title>The genome sequence of Magnaporthe poae strain ATCC 64411.</title>
        <authorList>
            <person name="Ma L.-J."/>
            <person name="Dead R."/>
            <person name="Young S."/>
            <person name="Zeng Q."/>
            <person name="Koehrsen M."/>
            <person name="Alvarado L."/>
            <person name="Berlin A."/>
            <person name="Chapman S.B."/>
            <person name="Chen Z."/>
            <person name="Freedman E."/>
            <person name="Gellesch M."/>
            <person name="Goldberg J."/>
            <person name="Griggs A."/>
            <person name="Gujja S."/>
            <person name="Heilman E.R."/>
            <person name="Heiman D."/>
            <person name="Hepburn T."/>
            <person name="Howarth C."/>
            <person name="Jen D."/>
            <person name="Larson L."/>
            <person name="Mehta T."/>
            <person name="Neiman D."/>
            <person name="Pearson M."/>
            <person name="Roberts A."/>
            <person name="Saif S."/>
            <person name="Shea T."/>
            <person name="Shenoy N."/>
            <person name="Sisk P."/>
            <person name="Stolte C."/>
            <person name="Sykes S."/>
            <person name="Walk T."/>
            <person name="White J."/>
            <person name="Yandava C."/>
            <person name="Haas B."/>
            <person name="Nusbaum C."/>
            <person name="Birren B."/>
        </authorList>
    </citation>
    <scope>NUCLEOTIDE SEQUENCE [LARGE SCALE GENOMIC DNA]</scope>
    <source>
        <strain evidence="12">ATCC 64411 / 73-15</strain>
    </source>
</reference>
<dbReference type="Pfam" id="PF12829">
    <property type="entry name" value="Mhr1"/>
    <property type="match status" value="1"/>
</dbReference>
<dbReference type="GO" id="GO:0005739">
    <property type="term" value="C:mitochondrion"/>
    <property type="evidence" value="ECO:0007669"/>
    <property type="project" value="UniProtKB-SubCell"/>
</dbReference>
<keyword evidence="7" id="KW-0687">Ribonucleoprotein</keyword>
<keyword evidence="3" id="KW-0689">Ribosomal protein</keyword>
<dbReference type="PANTHER" id="PTHR28184">
    <property type="entry name" value="MITOCHONDRIAL HOMOLOGOUS RECOMBINATION PROTEIN 1"/>
    <property type="match status" value="1"/>
</dbReference>
<evidence type="ECO:0000256" key="6">
    <source>
        <dbReference type="ARBA" id="ARBA00023163"/>
    </source>
</evidence>
<keyword evidence="12" id="KW-1185">Reference proteome</keyword>
<evidence type="ECO:0000256" key="5">
    <source>
        <dbReference type="ARBA" id="ARBA00023128"/>
    </source>
</evidence>
<dbReference type="AlphaFoldDB" id="A0A0C4DTN3"/>
<dbReference type="PANTHER" id="PTHR28184:SF1">
    <property type="entry name" value="LARGE RIBOSOMAL SUBUNIT PROTEIN ML67"/>
    <property type="match status" value="1"/>
</dbReference>
<proteinExistence type="inferred from homology"/>
<protein>
    <recommendedName>
        <fullName evidence="8">Large ribosomal subunit protein mL67</fullName>
    </recommendedName>
</protein>
<dbReference type="GO" id="GO:0005840">
    <property type="term" value="C:ribosome"/>
    <property type="evidence" value="ECO:0007669"/>
    <property type="project" value="UniProtKB-KW"/>
</dbReference>
<keyword evidence="5" id="KW-0496">Mitochondrion</keyword>
<dbReference type="EMBL" id="ADBL01000792">
    <property type="status" value="NOT_ANNOTATED_CDS"/>
    <property type="molecule type" value="Genomic_DNA"/>
</dbReference>
<dbReference type="GO" id="GO:0000150">
    <property type="term" value="F:DNA strand exchange activity"/>
    <property type="evidence" value="ECO:0007669"/>
    <property type="project" value="InterPro"/>
</dbReference>
<comment type="subcellular location">
    <subcellularLocation>
        <location evidence="1">Mitochondrion</location>
    </subcellularLocation>
</comment>
<dbReference type="EMBL" id="GL876967">
    <property type="protein sequence ID" value="KLU84259.1"/>
    <property type="molecule type" value="Genomic_DNA"/>
</dbReference>
<sequence>MNIAPARASLLRLSAGLSRVSVRHGSHLARYKKPQPEKSGFWPGHGEKIWVFNNIVTGQVVYSTKPVLDSNRALKQLPFNGKKTKPAKLRKDYWKPMAIIKFQEGDGDIGRSVLQKLREFRRLHELSWGYQTDEFYAMSKKDRGKALNNQKPNTVADIAAVLGGAGRGNLIWRKPEVEDADADADASVSTPAPAPTATAIATATKDDSALAAVTKGDSATATATEGDSATTTVKATEGDSATVTVPKGDSVKATVIEADSAAPAEQPSSADAEEEGKEEVAAVVERKPPFAGATLAHVMIFWATKHDATFAQGWPSNVHHKLGLETDVIEPEVDELEEESLEPSTEEASTEEELLEASSEAASTEDSAAQSQEKPRAPRSADTGAGPSP</sequence>
<dbReference type="OrthoDB" id="5333655at2759"/>
<gene>
    <name evidence="10" type="ORF">MAPG_03304</name>
</gene>
<evidence type="ECO:0000256" key="2">
    <source>
        <dbReference type="ARBA" id="ARBA00010741"/>
    </source>
</evidence>
<organism evidence="11 12">
    <name type="scientific">Magnaporthiopsis poae (strain ATCC 64411 / 73-15)</name>
    <name type="common">Kentucky bluegrass fungus</name>
    <name type="synonym">Magnaporthe poae</name>
    <dbReference type="NCBI Taxonomy" id="644358"/>
    <lineage>
        <taxon>Eukaryota</taxon>
        <taxon>Fungi</taxon>
        <taxon>Dikarya</taxon>
        <taxon>Ascomycota</taxon>
        <taxon>Pezizomycotina</taxon>
        <taxon>Sordariomycetes</taxon>
        <taxon>Sordariomycetidae</taxon>
        <taxon>Magnaporthales</taxon>
        <taxon>Magnaporthaceae</taxon>
        <taxon>Magnaporthiopsis</taxon>
    </lineage>
</organism>
<reference evidence="11" key="5">
    <citation type="submission" date="2015-06" db="UniProtKB">
        <authorList>
            <consortium name="EnsemblFungi"/>
        </authorList>
    </citation>
    <scope>IDENTIFICATION</scope>
    <source>
        <strain evidence="11">ATCC 64411</strain>
    </source>
</reference>
<dbReference type="GO" id="GO:0003697">
    <property type="term" value="F:single-stranded DNA binding"/>
    <property type="evidence" value="ECO:0007669"/>
    <property type="project" value="InterPro"/>
</dbReference>
<dbReference type="GO" id="GO:0003735">
    <property type="term" value="F:structural constituent of ribosome"/>
    <property type="evidence" value="ECO:0007669"/>
    <property type="project" value="TreeGrafter"/>
</dbReference>
<feature type="region of interest" description="Disordered" evidence="9">
    <location>
        <begin position="259"/>
        <end position="281"/>
    </location>
</feature>
<keyword evidence="6" id="KW-0804">Transcription</keyword>
<evidence type="ECO:0000313" key="11">
    <source>
        <dbReference type="EnsemblFungi" id="MAPG_03304T0"/>
    </source>
</evidence>
<reference evidence="10" key="3">
    <citation type="submission" date="2011-03" db="EMBL/GenBank/DDBJ databases">
        <title>Annotation of Magnaporthe poae ATCC 64411.</title>
        <authorList>
            <person name="Ma L.-J."/>
            <person name="Dead R."/>
            <person name="Young S.K."/>
            <person name="Zeng Q."/>
            <person name="Gargeya S."/>
            <person name="Fitzgerald M."/>
            <person name="Haas B."/>
            <person name="Abouelleil A."/>
            <person name="Alvarado L."/>
            <person name="Arachchi H.M."/>
            <person name="Berlin A."/>
            <person name="Brown A."/>
            <person name="Chapman S.B."/>
            <person name="Chen Z."/>
            <person name="Dunbar C."/>
            <person name="Freedman E."/>
            <person name="Gearin G."/>
            <person name="Gellesch M."/>
            <person name="Goldberg J."/>
            <person name="Griggs A."/>
            <person name="Gujja S."/>
            <person name="Heiman D."/>
            <person name="Howarth C."/>
            <person name="Larson L."/>
            <person name="Lui A."/>
            <person name="MacDonald P.J.P."/>
            <person name="Mehta T."/>
            <person name="Montmayeur A."/>
            <person name="Murphy C."/>
            <person name="Neiman D."/>
            <person name="Pearson M."/>
            <person name="Priest M."/>
            <person name="Roberts A."/>
            <person name="Saif S."/>
            <person name="Shea T."/>
            <person name="Shenoy N."/>
            <person name="Sisk P."/>
            <person name="Stolte C."/>
            <person name="Sykes S."/>
            <person name="Yandava C."/>
            <person name="Wortman J."/>
            <person name="Nusbaum C."/>
            <person name="Birren B."/>
        </authorList>
    </citation>
    <scope>NUCLEOTIDE SEQUENCE</scope>
    <source>
        <strain evidence="10">ATCC 64411</strain>
    </source>
</reference>
<evidence type="ECO:0000256" key="9">
    <source>
        <dbReference type="SAM" id="MobiDB-lite"/>
    </source>
</evidence>
<reference evidence="11" key="4">
    <citation type="journal article" date="2015" name="G3 (Bethesda)">
        <title>Genome sequences of three phytopathogenic species of the Magnaporthaceae family of fungi.</title>
        <authorList>
            <person name="Okagaki L.H."/>
            <person name="Nunes C.C."/>
            <person name="Sailsbery J."/>
            <person name="Clay B."/>
            <person name="Brown D."/>
            <person name="John T."/>
            <person name="Oh Y."/>
            <person name="Young N."/>
            <person name="Fitzgerald M."/>
            <person name="Haas B.J."/>
            <person name="Zeng Q."/>
            <person name="Young S."/>
            <person name="Adiconis X."/>
            <person name="Fan L."/>
            <person name="Levin J.Z."/>
            <person name="Mitchell T.K."/>
            <person name="Okubara P.A."/>
            <person name="Farman M.L."/>
            <person name="Kohn L.M."/>
            <person name="Birren B."/>
            <person name="Ma L.-J."/>
            <person name="Dean R.A."/>
        </authorList>
    </citation>
    <scope>NUCLEOTIDE SEQUENCE</scope>
    <source>
        <strain evidence="11">ATCC 64411 / 73-15</strain>
    </source>
</reference>
<dbReference type="Proteomes" id="UP000011715">
    <property type="component" value="Unassembled WGS sequence"/>
</dbReference>
<dbReference type="VEuPathDB" id="FungiDB:MAPG_03304"/>
<dbReference type="EnsemblFungi" id="MAPG_03304T0">
    <property type="protein sequence ID" value="MAPG_03304T0"/>
    <property type="gene ID" value="MAPG_03304"/>
</dbReference>
<accession>A0A0C4DTN3</accession>
<dbReference type="GO" id="GO:1990904">
    <property type="term" value="C:ribonucleoprotein complex"/>
    <property type="evidence" value="ECO:0007669"/>
    <property type="project" value="UniProtKB-KW"/>
</dbReference>
<feature type="compositionally biased region" description="Low complexity" evidence="9">
    <location>
        <begin position="356"/>
        <end position="372"/>
    </location>
</feature>
<evidence type="ECO:0000256" key="1">
    <source>
        <dbReference type="ARBA" id="ARBA00004173"/>
    </source>
</evidence>
<dbReference type="eggNOG" id="ENOG502S5F1">
    <property type="taxonomic scope" value="Eukaryota"/>
</dbReference>
<name>A0A0C4DTN3_MAGP6</name>